<evidence type="ECO:0000313" key="5">
    <source>
        <dbReference type="EMBL" id="THU79985.1"/>
    </source>
</evidence>
<dbReference type="AlphaFoldDB" id="A0A4V4HBM6"/>
<evidence type="ECO:0000256" key="2">
    <source>
        <dbReference type="ARBA" id="ARBA00023136"/>
    </source>
</evidence>
<gene>
    <name evidence="5" type="ORF">K435DRAFT_810256</name>
</gene>
<evidence type="ECO:0000256" key="3">
    <source>
        <dbReference type="ARBA" id="ARBA00023180"/>
    </source>
</evidence>
<protein>
    <submittedName>
        <fullName evidence="5">SKN1-domain-containing protein</fullName>
    </submittedName>
</protein>
<keyword evidence="3" id="KW-0325">Glycoprotein</keyword>
<dbReference type="InterPro" id="IPR005629">
    <property type="entry name" value="Skn1/Kre6/Sbg1"/>
</dbReference>
<dbReference type="Pfam" id="PF03935">
    <property type="entry name" value="SKN1_KRE6_Sbg1"/>
    <property type="match status" value="1"/>
</dbReference>
<dbReference type="PANTHER" id="PTHR31361">
    <property type="entry name" value="BETA-GLUCAN SYNTHESIS-ASSOCIATED PROTEIN KRE6-RELATED"/>
    <property type="match status" value="1"/>
</dbReference>
<dbReference type="GO" id="GO:0005789">
    <property type="term" value="C:endoplasmic reticulum membrane"/>
    <property type="evidence" value="ECO:0007669"/>
    <property type="project" value="TreeGrafter"/>
</dbReference>
<dbReference type="GO" id="GO:0006078">
    <property type="term" value="P:(1-&gt;6)-beta-D-glucan biosynthetic process"/>
    <property type="evidence" value="ECO:0007669"/>
    <property type="project" value="TreeGrafter"/>
</dbReference>
<dbReference type="GO" id="GO:0015926">
    <property type="term" value="F:glucosidase activity"/>
    <property type="evidence" value="ECO:0007669"/>
    <property type="project" value="TreeGrafter"/>
</dbReference>
<sequence length="197" mass="22327">MSTHEFCSFVSHSTPSTLDYGFDGPACDHNVFYNFLAGNNQKARHEICLRKYKLSGGLYSVYGFEYKPGFDNAYITWINNGKAAWTLKAEAVGANSRTEIAARPVPQEPMYIIANLGISLNFGDIDFEHLTFPTVMRIDWIRVYQPSNAVNIGCDPADFPTKAYINEYIEAYTNPNLTTWHDDFKQTVPKNKLVDQC</sequence>
<reference evidence="5 6" key="1">
    <citation type="journal article" date="2019" name="Nat. Ecol. Evol.">
        <title>Megaphylogeny resolves global patterns of mushroom evolution.</title>
        <authorList>
            <person name="Varga T."/>
            <person name="Krizsan K."/>
            <person name="Foldi C."/>
            <person name="Dima B."/>
            <person name="Sanchez-Garcia M."/>
            <person name="Sanchez-Ramirez S."/>
            <person name="Szollosi G.J."/>
            <person name="Szarkandi J.G."/>
            <person name="Papp V."/>
            <person name="Albert L."/>
            <person name="Andreopoulos W."/>
            <person name="Angelini C."/>
            <person name="Antonin V."/>
            <person name="Barry K.W."/>
            <person name="Bougher N.L."/>
            <person name="Buchanan P."/>
            <person name="Buyck B."/>
            <person name="Bense V."/>
            <person name="Catcheside P."/>
            <person name="Chovatia M."/>
            <person name="Cooper J."/>
            <person name="Damon W."/>
            <person name="Desjardin D."/>
            <person name="Finy P."/>
            <person name="Geml J."/>
            <person name="Haridas S."/>
            <person name="Hughes K."/>
            <person name="Justo A."/>
            <person name="Karasinski D."/>
            <person name="Kautmanova I."/>
            <person name="Kiss B."/>
            <person name="Kocsube S."/>
            <person name="Kotiranta H."/>
            <person name="LaButti K.M."/>
            <person name="Lechner B.E."/>
            <person name="Liimatainen K."/>
            <person name="Lipzen A."/>
            <person name="Lukacs Z."/>
            <person name="Mihaltcheva S."/>
            <person name="Morgado L.N."/>
            <person name="Niskanen T."/>
            <person name="Noordeloos M.E."/>
            <person name="Ohm R.A."/>
            <person name="Ortiz-Santana B."/>
            <person name="Ovrebo C."/>
            <person name="Racz N."/>
            <person name="Riley R."/>
            <person name="Savchenko A."/>
            <person name="Shiryaev A."/>
            <person name="Soop K."/>
            <person name="Spirin V."/>
            <person name="Szebenyi C."/>
            <person name="Tomsovsky M."/>
            <person name="Tulloss R.E."/>
            <person name="Uehling J."/>
            <person name="Grigoriev I.V."/>
            <person name="Vagvolgyi C."/>
            <person name="Papp T."/>
            <person name="Martin F.M."/>
            <person name="Miettinen O."/>
            <person name="Hibbett D.S."/>
            <person name="Nagy L.G."/>
        </authorList>
    </citation>
    <scope>NUCLEOTIDE SEQUENCE [LARGE SCALE GENOMIC DNA]</scope>
    <source>
        <strain evidence="5 6">CBS 962.96</strain>
    </source>
</reference>
<keyword evidence="2" id="KW-0472">Membrane</keyword>
<evidence type="ECO:0000256" key="4">
    <source>
        <dbReference type="ARBA" id="ARBA00023316"/>
    </source>
</evidence>
<evidence type="ECO:0000256" key="1">
    <source>
        <dbReference type="ARBA" id="ARBA00004370"/>
    </source>
</evidence>
<dbReference type="Gene3D" id="2.60.120.200">
    <property type="match status" value="1"/>
</dbReference>
<keyword evidence="4" id="KW-0961">Cell wall biogenesis/degradation</keyword>
<accession>A0A4V4HBM6</accession>
<organism evidence="5 6">
    <name type="scientific">Dendrothele bispora (strain CBS 962.96)</name>
    <dbReference type="NCBI Taxonomy" id="1314807"/>
    <lineage>
        <taxon>Eukaryota</taxon>
        <taxon>Fungi</taxon>
        <taxon>Dikarya</taxon>
        <taxon>Basidiomycota</taxon>
        <taxon>Agaricomycotina</taxon>
        <taxon>Agaricomycetes</taxon>
        <taxon>Agaricomycetidae</taxon>
        <taxon>Agaricales</taxon>
        <taxon>Agaricales incertae sedis</taxon>
        <taxon>Dendrothele</taxon>
    </lineage>
</organism>
<dbReference type="InterPro" id="IPR013320">
    <property type="entry name" value="ConA-like_dom_sf"/>
</dbReference>
<dbReference type="GO" id="GO:0005886">
    <property type="term" value="C:plasma membrane"/>
    <property type="evidence" value="ECO:0007669"/>
    <property type="project" value="TreeGrafter"/>
</dbReference>
<dbReference type="SUPFAM" id="SSF49899">
    <property type="entry name" value="Concanavalin A-like lectins/glucanases"/>
    <property type="match status" value="1"/>
</dbReference>
<dbReference type="GO" id="GO:0031505">
    <property type="term" value="P:fungal-type cell wall organization"/>
    <property type="evidence" value="ECO:0007669"/>
    <property type="project" value="TreeGrafter"/>
</dbReference>
<dbReference type="PANTHER" id="PTHR31361:SF1">
    <property type="entry name" value="BETA-GLUCAN SYNTHESIS-ASSOCIATED PROTEIN KRE6-RELATED"/>
    <property type="match status" value="1"/>
</dbReference>
<dbReference type="EMBL" id="ML179952">
    <property type="protein sequence ID" value="THU79985.1"/>
    <property type="molecule type" value="Genomic_DNA"/>
</dbReference>
<comment type="subcellular location">
    <subcellularLocation>
        <location evidence="1">Membrane</location>
    </subcellularLocation>
</comment>
<dbReference type="OrthoDB" id="412647at2759"/>
<keyword evidence="6" id="KW-1185">Reference proteome</keyword>
<evidence type="ECO:0000313" key="6">
    <source>
        <dbReference type="Proteomes" id="UP000297245"/>
    </source>
</evidence>
<dbReference type="Proteomes" id="UP000297245">
    <property type="component" value="Unassembled WGS sequence"/>
</dbReference>
<name>A0A4V4HBM6_DENBC</name>
<proteinExistence type="predicted"/>